<dbReference type="InterPro" id="IPR002509">
    <property type="entry name" value="NODB_dom"/>
</dbReference>
<dbReference type="GO" id="GO:0005576">
    <property type="term" value="C:extracellular region"/>
    <property type="evidence" value="ECO:0007669"/>
    <property type="project" value="UniProtKB-SubCell"/>
</dbReference>
<dbReference type="EMBL" id="VOLR01000016">
    <property type="protein sequence ID" value="TWX58314.1"/>
    <property type="molecule type" value="Genomic_DNA"/>
</dbReference>
<evidence type="ECO:0000313" key="6">
    <source>
        <dbReference type="Proteomes" id="UP000321525"/>
    </source>
</evidence>
<evidence type="ECO:0000313" key="7">
    <source>
        <dbReference type="Proteomes" id="UP000321917"/>
    </source>
</evidence>
<dbReference type="GO" id="GO:0016810">
    <property type="term" value="F:hydrolase activity, acting on carbon-nitrogen (but not peptide) bonds"/>
    <property type="evidence" value="ECO:0007669"/>
    <property type="project" value="InterPro"/>
</dbReference>
<dbReference type="InterPro" id="IPR011330">
    <property type="entry name" value="Glyco_hydro/deAcase_b/a-brl"/>
</dbReference>
<feature type="domain" description="NodB homology" evidence="3">
    <location>
        <begin position="121"/>
        <end position="363"/>
    </location>
</feature>
<comment type="subcellular location">
    <subcellularLocation>
        <location evidence="1">Secreted</location>
    </subcellularLocation>
</comment>
<dbReference type="Proteomes" id="UP000321917">
    <property type="component" value="Unassembled WGS sequence"/>
</dbReference>
<dbReference type="GO" id="GO:0005975">
    <property type="term" value="P:carbohydrate metabolic process"/>
    <property type="evidence" value="ECO:0007669"/>
    <property type="project" value="InterPro"/>
</dbReference>
<dbReference type="Proteomes" id="UP000321525">
    <property type="component" value="Unassembled WGS sequence"/>
</dbReference>
<proteinExistence type="predicted"/>
<organism evidence="5 7">
    <name type="scientific">Colwellia hornerae</name>
    <dbReference type="NCBI Taxonomy" id="89402"/>
    <lineage>
        <taxon>Bacteria</taxon>
        <taxon>Pseudomonadati</taxon>
        <taxon>Pseudomonadota</taxon>
        <taxon>Gammaproteobacteria</taxon>
        <taxon>Alteromonadales</taxon>
        <taxon>Colwelliaceae</taxon>
        <taxon>Colwellia</taxon>
    </lineage>
</organism>
<dbReference type="PANTHER" id="PTHR34216">
    <property type="match status" value="1"/>
</dbReference>
<evidence type="ECO:0000313" key="4">
    <source>
        <dbReference type="EMBL" id="TWX58314.1"/>
    </source>
</evidence>
<keyword evidence="2" id="KW-0732">Signal</keyword>
<evidence type="ECO:0000256" key="2">
    <source>
        <dbReference type="ARBA" id="ARBA00022729"/>
    </source>
</evidence>
<dbReference type="InterPro" id="IPR051398">
    <property type="entry name" value="Polysacch_Deacetylase"/>
</dbReference>
<name>A0A5C6QHN8_9GAMM</name>
<dbReference type="PANTHER" id="PTHR34216:SF3">
    <property type="entry name" value="POLY-BETA-1,6-N-ACETYL-D-GLUCOSAMINE N-DEACETYLASE"/>
    <property type="match status" value="1"/>
</dbReference>
<dbReference type="EMBL" id="VOLQ01000010">
    <property type="protein sequence ID" value="TWX68341.1"/>
    <property type="molecule type" value="Genomic_DNA"/>
</dbReference>
<comment type="caution">
    <text evidence="5">The sequence shown here is derived from an EMBL/GenBank/DDBJ whole genome shotgun (WGS) entry which is preliminary data.</text>
</comment>
<keyword evidence="6" id="KW-1185">Reference proteome</keyword>
<sequence>MNKKKHKTQIFHHTSLPEINIALQNRDTFNFDINNFKGNYNLTMLNFLLTAIYKLAKIKRGEYPLSILYYHHVLQINSLYHPDDITADAFDRQIGFLKKHFNILMLDEAINLLKKNKLPSKALVITFDDGYLDNAEIAAPLLKKHNCPATFFVSTQGVEDGYLWNDAIEQAIAQTTVNQVSSNIMHEALSLTSQPEKLHAHNKLINFLKFLSNDQRAIKITHLLSELEINQTSLSRTMMNNLELKALHQQGFEIAAHTHSHTILTTETNDDAKNELIKNKTKLEKIVGDKIRYLAYPNGLFQRDFNDQHCQIAQELGFKAAFSTNDGGVTRSMNSFKMPRFMPYRKQLPLFALSIAKIAGEHV</sequence>
<dbReference type="OrthoDB" id="9814639at2"/>
<evidence type="ECO:0000256" key="1">
    <source>
        <dbReference type="ARBA" id="ARBA00004613"/>
    </source>
</evidence>
<accession>A0A5C6QHN8</accession>
<evidence type="ECO:0000259" key="3">
    <source>
        <dbReference type="PROSITE" id="PS51677"/>
    </source>
</evidence>
<dbReference type="Gene3D" id="3.20.20.370">
    <property type="entry name" value="Glycoside hydrolase/deacetylase"/>
    <property type="match status" value="1"/>
</dbReference>
<protein>
    <submittedName>
        <fullName evidence="5">Polysaccharide deacetylase family protein</fullName>
    </submittedName>
</protein>
<reference evidence="5 7" key="1">
    <citation type="submission" date="2019-07" db="EMBL/GenBank/DDBJ databases">
        <title>Genomes of sea-ice associated Colwellia species.</title>
        <authorList>
            <person name="Bowman J.P."/>
        </authorList>
    </citation>
    <scope>NUCLEOTIDE SEQUENCE [LARGE SCALE GENOMIC DNA]</scope>
    <source>
        <strain evidence="4 6">ACAM 607</strain>
        <strain evidence="5 7">IC036</strain>
    </source>
</reference>
<gene>
    <name evidence="4" type="ORF">ESZ26_12515</name>
    <name evidence="5" type="ORF">ESZ27_06940</name>
</gene>
<dbReference type="AlphaFoldDB" id="A0A5C6QHN8"/>
<dbReference type="CDD" id="cd10918">
    <property type="entry name" value="CE4_NodB_like_5s_6s"/>
    <property type="match status" value="1"/>
</dbReference>
<dbReference type="PROSITE" id="PS51677">
    <property type="entry name" value="NODB"/>
    <property type="match status" value="1"/>
</dbReference>
<dbReference type="RefSeq" id="WP_146799828.1">
    <property type="nucleotide sequence ID" value="NZ_VOLP01000015.1"/>
</dbReference>
<evidence type="ECO:0000313" key="5">
    <source>
        <dbReference type="EMBL" id="TWX68341.1"/>
    </source>
</evidence>
<dbReference type="Pfam" id="PF01522">
    <property type="entry name" value="Polysacc_deac_1"/>
    <property type="match status" value="1"/>
</dbReference>
<dbReference type="SUPFAM" id="SSF88713">
    <property type="entry name" value="Glycoside hydrolase/deacetylase"/>
    <property type="match status" value="1"/>
</dbReference>